<dbReference type="Proteomes" id="UP000324632">
    <property type="component" value="Chromosome 25"/>
</dbReference>
<gene>
    <name evidence="1" type="ORF">E1301_Tti018957</name>
</gene>
<comment type="caution">
    <text evidence="1">The sequence shown here is derived from an EMBL/GenBank/DDBJ whole genome shotgun (WGS) entry which is preliminary data.</text>
</comment>
<reference evidence="1 2" key="1">
    <citation type="journal article" date="2019" name="Mol. Ecol. Resour.">
        <title>Chromosome-level genome assembly of Triplophysa tibetana, a fish adapted to the harsh high-altitude environment of the Tibetan Plateau.</title>
        <authorList>
            <person name="Yang X."/>
            <person name="Liu H."/>
            <person name="Ma Z."/>
            <person name="Zou Y."/>
            <person name="Zou M."/>
            <person name="Mao Y."/>
            <person name="Li X."/>
            <person name="Wang H."/>
            <person name="Chen T."/>
            <person name="Wang W."/>
            <person name="Yang R."/>
        </authorList>
    </citation>
    <scope>NUCLEOTIDE SEQUENCE [LARGE SCALE GENOMIC DNA]</scope>
    <source>
        <strain evidence="1">TTIB1903HZAU</strain>
        <tissue evidence="1">Muscle</tissue>
    </source>
</reference>
<dbReference type="AlphaFoldDB" id="A0A5A9N0J9"/>
<organism evidence="1 2">
    <name type="scientific">Triplophysa tibetana</name>
    <dbReference type="NCBI Taxonomy" id="1572043"/>
    <lineage>
        <taxon>Eukaryota</taxon>
        <taxon>Metazoa</taxon>
        <taxon>Chordata</taxon>
        <taxon>Craniata</taxon>
        <taxon>Vertebrata</taxon>
        <taxon>Euteleostomi</taxon>
        <taxon>Actinopterygii</taxon>
        <taxon>Neopterygii</taxon>
        <taxon>Teleostei</taxon>
        <taxon>Ostariophysi</taxon>
        <taxon>Cypriniformes</taxon>
        <taxon>Nemacheilidae</taxon>
        <taxon>Triplophysa</taxon>
    </lineage>
</organism>
<accession>A0A5A9N0J9</accession>
<proteinExistence type="predicted"/>
<evidence type="ECO:0000313" key="1">
    <source>
        <dbReference type="EMBL" id="KAA0702469.1"/>
    </source>
</evidence>
<protein>
    <submittedName>
        <fullName evidence="1">Uncharacterized protein</fullName>
    </submittedName>
</protein>
<name>A0A5A9N0J9_9TELE</name>
<evidence type="ECO:0000313" key="2">
    <source>
        <dbReference type="Proteomes" id="UP000324632"/>
    </source>
</evidence>
<keyword evidence="2" id="KW-1185">Reference proteome</keyword>
<sequence>MVAPEQPAKNRLDICCLQSARQAAPFQRPMPFFPEVHDEISHSWCCPYSTRIQPMGSYMFHAVDGADRVGYLKPPPIEEAFSTHLCPAARGWISTPLLPSEPCRTTNLLAEKGVFSMLHSLDEEGLALKKTALCYRLGTQSYQDDGPEYRSQYGQPCHAAEAPVTDADRFESV</sequence>
<dbReference type="EMBL" id="SOYY01000025">
    <property type="protein sequence ID" value="KAA0702469.1"/>
    <property type="molecule type" value="Genomic_DNA"/>
</dbReference>